<dbReference type="AlphaFoldDB" id="A0A178CMC8"/>
<name>A0A178CMC8_9EURO</name>
<comment type="caution">
    <text evidence="3">The sequence shown here is derived from an EMBL/GenBank/DDBJ whole genome shotgun (WGS) entry which is preliminary data.</text>
</comment>
<dbReference type="Proteomes" id="UP000185904">
    <property type="component" value="Unassembled WGS sequence"/>
</dbReference>
<proteinExistence type="predicted"/>
<feature type="region of interest" description="Disordered" evidence="1">
    <location>
        <begin position="186"/>
        <end position="246"/>
    </location>
</feature>
<feature type="transmembrane region" description="Helical" evidence="2">
    <location>
        <begin position="159"/>
        <end position="177"/>
    </location>
</feature>
<evidence type="ECO:0000313" key="4">
    <source>
        <dbReference type="Proteomes" id="UP000185904"/>
    </source>
</evidence>
<dbReference type="GeneID" id="34592002"/>
<organism evidence="3 4">
    <name type="scientific">Fonsecaea nubica</name>
    <dbReference type="NCBI Taxonomy" id="856822"/>
    <lineage>
        <taxon>Eukaryota</taxon>
        <taxon>Fungi</taxon>
        <taxon>Dikarya</taxon>
        <taxon>Ascomycota</taxon>
        <taxon>Pezizomycotina</taxon>
        <taxon>Eurotiomycetes</taxon>
        <taxon>Chaetothyriomycetidae</taxon>
        <taxon>Chaetothyriales</taxon>
        <taxon>Herpotrichiellaceae</taxon>
        <taxon>Fonsecaea</taxon>
    </lineage>
</organism>
<gene>
    <name evidence="3" type="ORF">AYO20_08599</name>
</gene>
<keyword evidence="2" id="KW-0472">Membrane</keyword>
<keyword evidence="2" id="KW-0812">Transmembrane</keyword>
<evidence type="ECO:0000256" key="1">
    <source>
        <dbReference type="SAM" id="MobiDB-lite"/>
    </source>
</evidence>
<dbReference type="RefSeq" id="XP_022497099.1">
    <property type="nucleotide sequence ID" value="XM_022646875.1"/>
</dbReference>
<keyword evidence="2" id="KW-1133">Transmembrane helix</keyword>
<feature type="transmembrane region" description="Helical" evidence="2">
    <location>
        <begin position="93"/>
        <end position="114"/>
    </location>
</feature>
<accession>A0A178CMC8</accession>
<evidence type="ECO:0000256" key="2">
    <source>
        <dbReference type="SAM" id="Phobius"/>
    </source>
</evidence>
<keyword evidence="4" id="KW-1185">Reference proteome</keyword>
<protein>
    <submittedName>
        <fullName evidence="3">Uncharacterized protein</fullName>
    </submittedName>
</protein>
<reference evidence="3 4" key="1">
    <citation type="submission" date="2016-03" db="EMBL/GenBank/DDBJ databases">
        <title>The draft genome sequence of Fonsecaea nubica causative agent of cutaneous subcutaneous infection in human host.</title>
        <authorList>
            <person name="Costa F."/>
            <person name="Sybren D.H."/>
            <person name="Raittz R.T."/>
            <person name="Weiss V.A."/>
            <person name="Leao A.C."/>
            <person name="Gomes R."/>
            <person name="De Souza E.M."/>
            <person name="Pedrosa F.O."/>
            <person name="Steffens M.B."/>
            <person name="Bombassaro A."/>
            <person name="Tadra-Sfeir M.Z."/>
            <person name="Moreno L.F."/>
            <person name="Najafzadeh M.J."/>
            <person name="Felipe M.S."/>
            <person name="Teixeira M."/>
            <person name="Sun J."/>
            <person name="Xi L."/>
            <person name="Castro M.A."/>
            <person name="Vicente V.A."/>
        </authorList>
    </citation>
    <scope>NUCLEOTIDE SEQUENCE [LARGE SCALE GENOMIC DNA]</scope>
    <source>
        <strain evidence="3 4">CBS 269.64</strain>
    </source>
</reference>
<dbReference type="EMBL" id="LVCJ01000070">
    <property type="protein sequence ID" value="OAL30637.1"/>
    <property type="molecule type" value="Genomic_DNA"/>
</dbReference>
<evidence type="ECO:0000313" key="3">
    <source>
        <dbReference type="EMBL" id="OAL30637.1"/>
    </source>
</evidence>
<dbReference type="OrthoDB" id="3942646at2759"/>
<sequence>MTTGWTGMHRCIKGKFVARGSAQQKLVYDGDGEEEKHKLGTRTANEAVTTAITEINSIPTGHCCCTTHALLLNLTFKIDGSVHQVKSRQLQRIAIKCLIWPAFDTFTSSTIILIHPHPLHSTPTPQTQTLLASSLILQQPDQQPLTPSLTSSPRPPSHFSPMVALALALGAAIYFTAEKVRDHKRKKAALKDKDQQAPPYDSIPHSASALENRAARRSVDQLPRYVYSEPPPYHIKDQIRGQKAPK</sequence>